<sequence>MCHRMKRPSPRSTLASIEENLKGYKATTDVITLKKINVPSNGKMMAVEVTKDAMSYLPVSLQRTLSITAIEAMIFDDALCKSKGKGKRNEVVEVVCSVEGREISHRERHSWDMFVELIGELGRSFPL</sequence>
<evidence type="ECO:0000313" key="1">
    <source>
        <dbReference type="EMBL" id="KAL2474566.1"/>
    </source>
</evidence>
<protein>
    <submittedName>
        <fullName evidence="1">Uncharacterized protein</fullName>
    </submittedName>
</protein>
<dbReference type="AlphaFoldDB" id="A0ABD1QIC2"/>
<accession>A0ABD1QIC2</accession>
<name>A0ABD1QIC2_9LAMI</name>
<proteinExistence type="predicted"/>
<keyword evidence="2" id="KW-1185">Reference proteome</keyword>
<evidence type="ECO:0000313" key="2">
    <source>
        <dbReference type="Proteomes" id="UP001604336"/>
    </source>
</evidence>
<dbReference type="EMBL" id="JBFOLK010000011">
    <property type="protein sequence ID" value="KAL2474566.1"/>
    <property type="molecule type" value="Genomic_DNA"/>
</dbReference>
<organism evidence="1 2">
    <name type="scientific">Abeliophyllum distichum</name>
    <dbReference type="NCBI Taxonomy" id="126358"/>
    <lineage>
        <taxon>Eukaryota</taxon>
        <taxon>Viridiplantae</taxon>
        <taxon>Streptophyta</taxon>
        <taxon>Embryophyta</taxon>
        <taxon>Tracheophyta</taxon>
        <taxon>Spermatophyta</taxon>
        <taxon>Magnoliopsida</taxon>
        <taxon>eudicotyledons</taxon>
        <taxon>Gunneridae</taxon>
        <taxon>Pentapetalae</taxon>
        <taxon>asterids</taxon>
        <taxon>lamiids</taxon>
        <taxon>Lamiales</taxon>
        <taxon>Oleaceae</taxon>
        <taxon>Forsythieae</taxon>
        <taxon>Abeliophyllum</taxon>
    </lineage>
</organism>
<comment type="caution">
    <text evidence="1">The sequence shown here is derived from an EMBL/GenBank/DDBJ whole genome shotgun (WGS) entry which is preliminary data.</text>
</comment>
<gene>
    <name evidence="1" type="ORF">Adt_35302</name>
</gene>
<dbReference type="Proteomes" id="UP001604336">
    <property type="component" value="Unassembled WGS sequence"/>
</dbReference>
<reference evidence="2" key="1">
    <citation type="submission" date="2024-07" db="EMBL/GenBank/DDBJ databases">
        <title>Two chromosome-level genome assemblies of Korean endemic species Abeliophyllum distichum and Forsythia ovata (Oleaceae).</title>
        <authorList>
            <person name="Jang H."/>
        </authorList>
    </citation>
    <scope>NUCLEOTIDE SEQUENCE [LARGE SCALE GENOMIC DNA]</scope>
</reference>